<accession>A0A3B3RYU1</accession>
<evidence type="ECO:0000256" key="5">
    <source>
        <dbReference type="ARBA" id="ARBA00022833"/>
    </source>
</evidence>
<dbReference type="FunFam" id="3.30.160.60:FF:000303">
    <property type="entry name" value="Zinc finger protein 41"/>
    <property type="match status" value="1"/>
</dbReference>
<comment type="subcellular location">
    <subcellularLocation>
        <location evidence="1">Nucleus</location>
    </subcellularLocation>
</comment>
<feature type="domain" description="C2H2-type" evidence="8">
    <location>
        <begin position="400"/>
        <end position="427"/>
    </location>
</feature>
<dbReference type="GO" id="GO:0008270">
    <property type="term" value="F:zinc ion binding"/>
    <property type="evidence" value="ECO:0007669"/>
    <property type="project" value="UniProtKB-KW"/>
</dbReference>
<evidence type="ECO:0000256" key="7">
    <source>
        <dbReference type="PROSITE-ProRule" id="PRU00042"/>
    </source>
</evidence>
<proteinExistence type="predicted"/>
<dbReference type="KEGG" id="pki:111845901"/>
<dbReference type="InterPro" id="IPR036236">
    <property type="entry name" value="Znf_C2H2_sf"/>
</dbReference>
<dbReference type="PROSITE" id="PS50157">
    <property type="entry name" value="ZINC_FINGER_C2H2_2"/>
    <property type="match status" value="4"/>
</dbReference>
<reference evidence="9" key="2">
    <citation type="submission" date="2025-09" db="UniProtKB">
        <authorList>
            <consortium name="Ensembl"/>
        </authorList>
    </citation>
    <scope>IDENTIFICATION</scope>
</reference>
<feature type="domain" description="C2H2-type" evidence="8">
    <location>
        <begin position="456"/>
        <end position="483"/>
    </location>
</feature>
<dbReference type="GeneTree" id="ENSGT01150000286934"/>
<organism evidence="9 10">
    <name type="scientific">Paramormyrops kingsleyae</name>
    <dbReference type="NCBI Taxonomy" id="1676925"/>
    <lineage>
        <taxon>Eukaryota</taxon>
        <taxon>Metazoa</taxon>
        <taxon>Chordata</taxon>
        <taxon>Craniata</taxon>
        <taxon>Vertebrata</taxon>
        <taxon>Euteleostomi</taxon>
        <taxon>Actinopterygii</taxon>
        <taxon>Neopterygii</taxon>
        <taxon>Teleostei</taxon>
        <taxon>Osteoglossocephala</taxon>
        <taxon>Osteoglossomorpha</taxon>
        <taxon>Osteoglossiformes</taxon>
        <taxon>Mormyridae</taxon>
        <taxon>Paramormyrops</taxon>
    </lineage>
</organism>
<feature type="domain" description="C2H2-type" evidence="8">
    <location>
        <begin position="372"/>
        <end position="399"/>
    </location>
</feature>
<dbReference type="Pfam" id="PF00096">
    <property type="entry name" value="zf-C2H2"/>
    <property type="match status" value="3"/>
</dbReference>
<dbReference type="SMART" id="SM00355">
    <property type="entry name" value="ZnF_C2H2"/>
    <property type="match status" value="4"/>
</dbReference>
<keyword evidence="3" id="KW-0677">Repeat</keyword>
<dbReference type="AlphaFoldDB" id="A0A3B3RYU1"/>
<dbReference type="GO" id="GO:0005634">
    <property type="term" value="C:nucleus"/>
    <property type="evidence" value="ECO:0007669"/>
    <property type="project" value="UniProtKB-SubCell"/>
</dbReference>
<feature type="domain" description="C2H2-type" evidence="8">
    <location>
        <begin position="428"/>
        <end position="455"/>
    </location>
</feature>
<dbReference type="OrthoDB" id="9439903at2759"/>
<dbReference type="PANTHER" id="PTHR16515:SF49">
    <property type="entry name" value="GASTRULA ZINC FINGER PROTEIN XLCGF49.1-LIKE-RELATED"/>
    <property type="match status" value="1"/>
</dbReference>
<dbReference type="GO" id="GO:0010468">
    <property type="term" value="P:regulation of gene expression"/>
    <property type="evidence" value="ECO:0007669"/>
    <property type="project" value="TreeGrafter"/>
</dbReference>
<dbReference type="SUPFAM" id="SSF57667">
    <property type="entry name" value="beta-beta-alpha zinc fingers"/>
    <property type="match status" value="3"/>
</dbReference>
<dbReference type="GeneID" id="111845901"/>
<dbReference type="Ensembl" id="ENSPKIT00000004309.1">
    <property type="protein sequence ID" value="ENSPKIP00000023622.1"/>
    <property type="gene ID" value="ENSPKIG00000007185.1"/>
</dbReference>
<evidence type="ECO:0000256" key="2">
    <source>
        <dbReference type="ARBA" id="ARBA00022723"/>
    </source>
</evidence>
<keyword evidence="2" id="KW-0479">Metal-binding</keyword>
<dbReference type="RefSeq" id="XP_023671374.1">
    <property type="nucleotide sequence ID" value="XM_023815606.2"/>
</dbReference>
<dbReference type="InterPro" id="IPR050331">
    <property type="entry name" value="Zinc_finger"/>
</dbReference>
<keyword evidence="6" id="KW-0539">Nucleus</keyword>
<dbReference type="FunFam" id="3.30.160.60:FF:002281">
    <property type="match status" value="2"/>
</dbReference>
<protein>
    <submittedName>
        <fullName evidence="9">Zinc finger protein 782-like</fullName>
    </submittedName>
</protein>
<dbReference type="Gene3D" id="3.30.160.60">
    <property type="entry name" value="Classic Zinc Finger"/>
    <property type="match status" value="4"/>
</dbReference>
<keyword evidence="5" id="KW-0862">Zinc</keyword>
<sequence>MTSCVDLHSQLVTVMDVLAKAAVTDICKLVDDGYAVLRLEISRRQKENQTLKKRLQILELMIERGYANPEDDQFPDAARSIDSQPDISPWRDGDPAAVDKFVEETGQLELQFIKEERLDGDLQDEDLQDEDLQEAVEKGVVMLVPTDGGKSPSASEDRAGLSGYQRMKQNVWDSNGADSVPKAEPANETMTQRAQFSASECSAVPLNGLPYEYVTYGGTSQAKTFYDQLNVEADREEDPKSLVRCSERRPFPVTKLSGSVFPPLQSSNVKLASVAMSSVSIDMETEVCPAWTKEPVSETAYVQQRQYKEHKGDAESELENVNGNQMNRRESVAEPRSFNVIDVRDAFNGNEGISLPKIPKTSRTISTKEKSFICTYCGKCFSCPNRLKTHRRIHTGEKPFSCNQCGKRFSDSSNVKRHQNTHTGKKPFICTLCGRGFSQSGCLITHQRVHTGEKPFSCMQCGKRFSDSSNLKRHQNTHVVKKACSCLH</sequence>
<keyword evidence="4 7" id="KW-0863">Zinc-finger</keyword>
<keyword evidence="10" id="KW-1185">Reference proteome</keyword>
<dbReference type="GO" id="GO:1990837">
    <property type="term" value="F:sequence-specific double-stranded DNA binding"/>
    <property type="evidence" value="ECO:0007669"/>
    <property type="project" value="UniProtKB-ARBA"/>
</dbReference>
<dbReference type="Proteomes" id="UP000261540">
    <property type="component" value="Unplaced"/>
</dbReference>
<evidence type="ECO:0000256" key="6">
    <source>
        <dbReference type="ARBA" id="ARBA00023242"/>
    </source>
</evidence>
<evidence type="ECO:0000259" key="8">
    <source>
        <dbReference type="PROSITE" id="PS50157"/>
    </source>
</evidence>
<evidence type="ECO:0000256" key="3">
    <source>
        <dbReference type="ARBA" id="ARBA00022737"/>
    </source>
</evidence>
<evidence type="ECO:0000256" key="1">
    <source>
        <dbReference type="ARBA" id="ARBA00004123"/>
    </source>
</evidence>
<reference evidence="9" key="1">
    <citation type="submission" date="2025-08" db="UniProtKB">
        <authorList>
            <consortium name="Ensembl"/>
        </authorList>
    </citation>
    <scope>IDENTIFICATION</scope>
</reference>
<dbReference type="PANTHER" id="PTHR16515">
    <property type="entry name" value="PR DOMAIN ZINC FINGER PROTEIN"/>
    <property type="match status" value="1"/>
</dbReference>
<dbReference type="FunFam" id="3.30.160.60:FF:000706">
    <property type="entry name" value="Zinc finger protein"/>
    <property type="match status" value="1"/>
</dbReference>
<dbReference type="PROSITE" id="PS00028">
    <property type="entry name" value="ZINC_FINGER_C2H2_1"/>
    <property type="match status" value="4"/>
</dbReference>
<evidence type="ECO:0000313" key="9">
    <source>
        <dbReference type="Ensembl" id="ENSPKIP00000023622.1"/>
    </source>
</evidence>
<evidence type="ECO:0000313" key="10">
    <source>
        <dbReference type="Proteomes" id="UP000261540"/>
    </source>
</evidence>
<dbReference type="InterPro" id="IPR013087">
    <property type="entry name" value="Znf_C2H2_type"/>
</dbReference>
<name>A0A3B3RYU1_9TELE</name>
<evidence type="ECO:0000256" key="4">
    <source>
        <dbReference type="ARBA" id="ARBA00022771"/>
    </source>
</evidence>